<sequence length="286" mass="30579">MSTRPELVALRSFLSVYRTGGVSRAAEALHLSQPAVSHHLRAIESVVGRPLFHRAGRGIAPTEAGHKLAAEIAEHVDALEGALDTLRSAAECATGPVFLGAPADLLAGHLIERLAPLLATGLTVRCRVGLSPDLLAGLLADELDVALLTKIEGVPSRGLYLVHSHDEEFVLIGRAGEAPYEPGERPFVGYSEDMPMARRYFRDCWGTAPPKPVFTVADMRAVVVAVQAGAGLSVVPRYLAQPAIDAGSVRVLHTPREPVLNPLHLAARRGREHLPRIRAVFAAVTQ</sequence>
<evidence type="ECO:0000256" key="4">
    <source>
        <dbReference type="ARBA" id="ARBA00023163"/>
    </source>
</evidence>
<evidence type="ECO:0000256" key="3">
    <source>
        <dbReference type="ARBA" id="ARBA00023125"/>
    </source>
</evidence>
<evidence type="ECO:0000259" key="5">
    <source>
        <dbReference type="PROSITE" id="PS50931"/>
    </source>
</evidence>
<keyword evidence="3" id="KW-0238">DNA-binding</keyword>
<dbReference type="InterPro" id="IPR005119">
    <property type="entry name" value="LysR_subst-bd"/>
</dbReference>
<dbReference type="InterPro" id="IPR036388">
    <property type="entry name" value="WH-like_DNA-bd_sf"/>
</dbReference>
<dbReference type="InterPro" id="IPR036390">
    <property type="entry name" value="WH_DNA-bd_sf"/>
</dbReference>
<dbReference type="KEGG" id="kal:KALB_5076"/>
<name>W5WB94_9PSEU</name>
<dbReference type="Pfam" id="PF03466">
    <property type="entry name" value="LysR_substrate"/>
    <property type="match status" value="1"/>
</dbReference>
<dbReference type="AlphaFoldDB" id="W5WB94"/>
<keyword evidence="2" id="KW-0805">Transcription regulation</keyword>
<dbReference type="SUPFAM" id="SSF53850">
    <property type="entry name" value="Periplasmic binding protein-like II"/>
    <property type="match status" value="1"/>
</dbReference>
<gene>
    <name evidence="6" type="ORF">KALB_5076</name>
</gene>
<protein>
    <recommendedName>
        <fullName evidence="5">HTH lysR-type domain-containing protein</fullName>
    </recommendedName>
</protein>
<dbReference type="GO" id="GO:0003700">
    <property type="term" value="F:DNA-binding transcription factor activity"/>
    <property type="evidence" value="ECO:0007669"/>
    <property type="project" value="InterPro"/>
</dbReference>
<dbReference type="GO" id="GO:0000976">
    <property type="term" value="F:transcription cis-regulatory region binding"/>
    <property type="evidence" value="ECO:0007669"/>
    <property type="project" value="TreeGrafter"/>
</dbReference>
<feature type="domain" description="HTH lysR-type" evidence="5">
    <location>
        <begin position="5"/>
        <end position="62"/>
    </location>
</feature>
<evidence type="ECO:0000313" key="7">
    <source>
        <dbReference type="Proteomes" id="UP000019225"/>
    </source>
</evidence>
<proteinExistence type="inferred from homology"/>
<dbReference type="RefSeq" id="WP_025358449.1">
    <property type="nucleotide sequence ID" value="NZ_CP007155.1"/>
</dbReference>
<reference evidence="6 7" key="1">
    <citation type="journal article" date="2014" name="BMC Genomics">
        <title>Complete genome sequence of producer of the glycopeptide antibiotic Aculeximycin Kutzneria albida DSM 43870T, a representative of minor genus of Pseudonocardiaceae.</title>
        <authorList>
            <person name="Rebets Y."/>
            <person name="Tokovenko B."/>
            <person name="Lushchyk I."/>
            <person name="Ruckert C."/>
            <person name="Zaburannyi N."/>
            <person name="Bechthold A."/>
            <person name="Kalinowski J."/>
            <person name="Luzhetskyy A."/>
        </authorList>
    </citation>
    <scope>NUCLEOTIDE SEQUENCE [LARGE SCALE GENOMIC DNA]</scope>
    <source>
        <strain evidence="6">DSM 43870</strain>
    </source>
</reference>
<accession>W5WB94</accession>
<evidence type="ECO:0000256" key="2">
    <source>
        <dbReference type="ARBA" id="ARBA00023015"/>
    </source>
</evidence>
<evidence type="ECO:0000256" key="1">
    <source>
        <dbReference type="ARBA" id="ARBA00009437"/>
    </source>
</evidence>
<dbReference type="PANTHER" id="PTHR30126:SF39">
    <property type="entry name" value="HTH-TYPE TRANSCRIPTIONAL REGULATOR CYSL"/>
    <property type="match status" value="1"/>
</dbReference>
<keyword evidence="4" id="KW-0804">Transcription</keyword>
<keyword evidence="7" id="KW-1185">Reference proteome</keyword>
<evidence type="ECO:0000313" key="6">
    <source>
        <dbReference type="EMBL" id="AHH98438.1"/>
    </source>
</evidence>
<dbReference type="SUPFAM" id="SSF46785">
    <property type="entry name" value="Winged helix' DNA-binding domain"/>
    <property type="match status" value="1"/>
</dbReference>
<dbReference type="EMBL" id="CP007155">
    <property type="protein sequence ID" value="AHH98438.1"/>
    <property type="molecule type" value="Genomic_DNA"/>
</dbReference>
<dbReference type="InterPro" id="IPR000847">
    <property type="entry name" value="LysR_HTH_N"/>
</dbReference>
<dbReference type="STRING" id="1449976.KALB_5076"/>
<dbReference type="eggNOG" id="COG0583">
    <property type="taxonomic scope" value="Bacteria"/>
</dbReference>
<dbReference type="PRINTS" id="PR00039">
    <property type="entry name" value="HTHLYSR"/>
</dbReference>
<comment type="similarity">
    <text evidence="1">Belongs to the LysR transcriptional regulatory family.</text>
</comment>
<dbReference type="Proteomes" id="UP000019225">
    <property type="component" value="Chromosome"/>
</dbReference>
<dbReference type="HOGENOM" id="CLU_039613_5_0_11"/>
<organism evidence="6 7">
    <name type="scientific">Kutzneria albida DSM 43870</name>
    <dbReference type="NCBI Taxonomy" id="1449976"/>
    <lineage>
        <taxon>Bacteria</taxon>
        <taxon>Bacillati</taxon>
        <taxon>Actinomycetota</taxon>
        <taxon>Actinomycetes</taxon>
        <taxon>Pseudonocardiales</taxon>
        <taxon>Pseudonocardiaceae</taxon>
        <taxon>Kutzneria</taxon>
    </lineage>
</organism>
<dbReference type="Pfam" id="PF00126">
    <property type="entry name" value="HTH_1"/>
    <property type="match status" value="1"/>
</dbReference>
<dbReference type="OrthoDB" id="8417889at2"/>
<dbReference type="PANTHER" id="PTHR30126">
    <property type="entry name" value="HTH-TYPE TRANSCRIPTIONAL REGULATOR"/>
    <property type="match status" value="1"/>
</dbReference>
<dbReference type="Gene3D" id="1.10.10.10">
    <property type="entry name" value="Winged helix-like DNA-binding domain superfamily/Winged helix DNA-binding domain"/>
    <property type="match status" value="1"/>
</dbReference>
<dbReference type="PROSITE" id="PS50931">
    <property type="entry name" value="HTH_LYSR"/>
    <property type="match status" value="1"/>
</dbReference>
<dbReference type="Gene3D" id="3.40.190.10">
    <property type="entry name" value="Periplasmic binding protein-like II"/>
    <property type="match status" value="2"/>
</dbReference>